<gene>
    <name evidence="6" type="ORF">ACFFOL_12055</name>
</gene>
<evidence type="ECO:0000256" key="1">
    <source>
        <dbReference type="ARBA" id="ARBA00005568"/>
    </source>
</evidence>
<comment type="similarity">
    <text evidence="1">Belongs to the HpcH/HpaI aldolase family.</text>
</comment>
<dbReference type="GeneID" id="67210463"/>
<dbReference type="EMBL" id="JBHMAJ010000007">
    <property type="protein sequence ID" value="MFB9824895.1"/>
    <property type="molecule type" value="Genomic_DNA"/>
</dbReference>
<organism evidence="6 7">
    <name type="scientific">Halobaculum roseum</name>
    <dbReference type="NCBI Taxonomy" id="2175149"/>
    <lineage>
        <taxon>Archaea</taxon>
        <taxon>Methanobacteriati</taxon>
        <taxon>Methanobacteriota</taxon>
        <taxon>Stenosarchaea group</taxon>
        <taxon>Halobacteria</taxon>
        <taxon>Halobacteriales</taxon>
        <taxon>Haloferacaceae</taxon>
        <taxon>Halobaculum</taxon>
    </lineage>
</organism>
<evidence type="ECO:0000256" key="4">
    <source>
        <dbReference type="SAM" id="MobiDB-lite"/>
    </source>
</evidence>
<dbReference type="AlphaFoldDB" id="A0ABD5MMC2"/>
<evidence type="ECO:0000256" key="2">
    <source>
        <dbReference type="ARBA" id="ARBA00022723"/>
    </source>
</evidence>
<dbReference type="Proteomes" id="UP001589595">
    <property type="component" value="Unassembled WGS sequence"/>
</dbReference>
<keyword evidence="7" id="KW-1185">Reference proteome</keyword>
<dbReference type="Gene3D" id="3.20.20.60">
    <property type="entry name" value="Phosphoenolpyruvate-binding domains"/>
    <property type="match status" value="1"/>
</dbReference>
<feature type="region of interest" description="Disordered" evidence="4">
    <location>
        <begin position="64"/>
        <end position="97"/>
    </location>
</feature>
<dbReference type="InterPro" id="IPR040442">
    <property type="entry name" value="Pyrv_kinase-like_dom_sf"/>
</dbReference>
<dbReference type="InterPro" id="IPR005000">
    <property type="entry name" value="Aldolase/citrate-lyase_domain"/>
</dbReference>
<feature type="domain" description="HpcH/HpaI aldolase/citrate lyase" evidence="5">
    <location>
        <begin position="87"/>
        <end position="268"/>
    </location>
</feature>
<keyword evidence="3 6" id="KW-0456">Lyase</keyword>
<evidence type="ECO:0000256" key="3">
    <source>
        <dbReference type="ARBA" id="ARBA00023239"/>
    </source>
</evidence>
<evidence type="ECO:0000313" key="6">
    <source>
        <dbReference type="EMBL" id="MFB9824895.1"/>
    </source>
</evidence>
<proteinExistence type="inferred from homology"/>
<comment type="caution">
    <text evidence="6">The sequence shown here is derived from an EMBL/GenBank/DDBJ whole genome shotgun (WGS) entry which is preliminary data.</text>
</comment>
<evidence type="ECO:0000259" key="5">
    <source>
        <dbReference type="Pfam" id="PF03328"/>
    </source>
</evidence>
<dbReference type="Pfam" id="PF03328">
    <property type="entry name" value="HpcH_HpaI"/>
    <property type="match status" value="1"/>
</dbReference>
<sequence length="289" mass="30105">MTDDSGLAGLRATLRERPAGHWLSTPSPQIAEQLALTDADFVVIDTEHAPTDTESVEAAVRAVDAANARDGPGGTDARGNDDADAEPNAAGDTRDANAAGDTAAVVRVAWNDHVRIKRVLDTGAAGVMAPQVNTREEAEEFVAAARYPPEGRRGVAGTRASAYGRDLDDYYGRANDRVATIAQIETETAVANAGDIAAVDGLDALLVGPADLSADLSVFGEYDSERFLAAVERVLAESSVPVGTLATSPAEIDRWSEVGYDYQIVGVDAGYVGAGAAAALERYAADEEE</sequence>
<name>A0ABD5MMC2_9EURY</name>
<accession>A0ABD5MMC2</accession>
<dbReference type="InterPro" id="IPR050251">
    <property type="entry name" value="HpcH-HpaI_aldolase"/>
</dbReference>
<keyword evidence="2" id="KW-0479">Metal-binding</keyword>
<dbReference type="PANTHER" id="PTHR30502">
    <property type="entry name" value="2-KETO-3-DEOXY-L-RHAMNONATE ALDOLASE"/>
    <property type="match status" value="1"/>
</dbReference>
<dbReference type="InterPro" id="IPR015813">
    <property type="entry name" value="Pyrv/PenolPyrv_kinase-like_dom"/>
</dbReference>
<dbReference type="GO" id="GO:0046872">
    <property type="term" value="F:metal ion binding"/>
    <property type="evidence" value="ECO:0007669"/>
    <property type="project" value="UniProtKB-KW"/>
</dbReference>
<evidence type="ECO:0000313" key="7">
    <source>
        <dbReference type="Proteomes" id="UP001589595"/>
    </source>
</evidence>
<dbReference type="GO" id="GO:0016829">
    <property type="term" value="F:lyase activity"/>
    <property type="evidence" value="ECO:0007669"/>
    <property type="project" value="UniProtKB-KW"/>
</dbReference>
<dbReference type="SUPFAM" id="SSF51621">
    <property type="entry name" value="Phosphoenolpyruvate/pyruvate domain"/>
    <property type="match status" value="1"/>
</dbReference>
<dbReference type="RefSeq" id="WP_222923064.1">
    <property type="nucleotide sequence ID" value="NZ_CP082286.1"/>
</dbReference>
<reference evidence="6" key="1">
    <citation type="submission" date="2024-09" db="EMBL/GenBank/DDBJ databases">
        <authorList>
            <person name="Sun Q."/>
        </authorList>
    </citation>
    <scope>NUCLEOTIDE SEQUENCE [LARGE SCALE GENOMIC DNA]</scope>
    <source>
        <strain evidence="6">JCM 31273</strain>
    </source>
</reference>
<protein>
    <submittedName>
        <fullName evidence="6">HpcH/HpaI aldolase/citrate lyase family protein</fullName>
    </submittedName>
</protein>
<dbReference type="PANTHER" id="PTHR30502:SF0">
    <property type="entry name" value="PHOSPHOENOLPYRUVATE CARBOXYLASE FAMILY PROTEIN"/>
    <property type="match status" value="1"/>
</dbReference>